<protein>
    <submittedName>
        <fullName evidence="1">Uncharacterized protein</fullName>
    </submittedName>
</protein>
<reference evidence="1" key="1">
    <citation type="submission" date="2013-11" db="EMBL/GenBank/DDBJ databases">
        <title>Comparative genomics of Ignicoccus.</title>
        <authorList>
            <person name="Podar M."/>
        </authorList>
    </citation>
    <scope>NUCLEOTIDE SEQUENCE</scope>
    <source>
        <strain evidence="1">DSM 13166</strain>
    </source>
</reference>
<keyword evidence="2" id="KW-1185">Reference proteome</keyword>
<evidence type="ECO:0000313" key="1">
    <source>
        <dbReference type="EMBL" id="UXD21920.1"/>
    </source>
</evidence>
<dbReference type="AlphaFoldDB" id="A0A977KC61"/>
<name>A0A977KC61_9CREN</name>
<proteinExistence type="predicted"/>
<dbReference type="EMBL" id="CP006868">
    <property type="protein sequence ID" value="UXD21920.1"/>
    <property type="molecule type" value="Genomic_DNA"/>
</dbReference>
<evidence type="ECO:0000313" key="2">
    <source>
        <dbReference type="Proteomes" id="UP001063698"/>
    </source>
</evidence>
<dbReference type="Proteomes" id="UP001063698">
    <property type="component" value="Chromosome"/>
</dbReference>
<accession>A0A977KC61</accession>
<dbReference type="KEGG" id="ipc:IPA_09550"/>
<organism evidence="1 2">
    <name type="scientific">Ignicoccus pacificus DSM 13166</name>
    <dbReference type="NCBI Taxonomy" id="940294"/>
    <lineage>
        <taxon>Archaea</taxon>
        <taxon>Thermoproteota</taxon>
        <taxon>Thermoprotei</taxon>
        <taxon>Desulfurococcales</taxon>
        <taxon>Desulfurococcaceae</taxon>
        <taxon>Ignicoccus</taxon>
    </lineage>
</organism>
<sequence>MKEIKILVDGGKYKWVTLPKDEALKLLEMIEGELGRSPRDLQETMRYLRHFDEFYRDMKKRFKDFIAPSHSLDDMIRGVVVVDKVALKKEGDQDLATIVFDRRVKTELLKKLLEELGYKVEIEVEKLW</sequence>
<gene>
    <name evidence="1" type="ORF">IPA_09550</name>
</gene>